<evidence type="ECO:0000256" key="7">
    <source>
        <dbReference type="ARBA" id="ARBA00023242"/>
    </source>
</evidence>
<evidence type="ECO:0000256" key="4">
    <source>
        <dbReference type="ARBA" id="ARBA00009461"/>
    </source>
</evidence>
<comment type="similarity">
    <text evidence="4">Belongs to the RTC4 family.</text>
</comment>
<dbReference type="GO" id="GO:0005737">
    <property type="term" value="C:cytoplasm"/>
    <property type="evidence" value="ECO:0007669"/>
    <property type="project" value="UniProtKB-SubCell"/>
</dbReference>
<accession>A0A2U3DYW8</accession>
<feature type="domain" description="Restriction of telomere capping protein 4 C-terminal" evidence="9">
    <location>
        <begin position="436"/>
        <end position="551"/>
    </location>
</feature>
<dbReference type="InterPro" id="IPR039024">
    <property type="entry name" value="RTC4"/>
</dbReference>
<dbReference type="Pfam" id="PF14474">
    <property type="entry name" value="RTC4"/>
    <property type="match status" value="1"/>
</dbReference>
<dbReference type="SMART" id="SM01312">
    <property type="entry name" value="RTC4"/>
    <property type="match status" value="1"/>
</dbReference>
<evidence type="ECO:0000256" key="8">
    <source>
        <dbReference type="SAM" id="MobiDB-lite"/>
    </source>
</evidence>
<organism evidence="10 11">
    <name type="scientific">Purpureocillium lilacinum</name>
    <name type="common">Paecilomyces lilacinus</name>
    <dbReference type="NCBI Taxonomy" id="33203"/>
    <lineage>
        <taxon>Eukaryota</taxon>
        <taxon>Fungi</taxon>
        <taxon>Dikarya</taxon>
        <taxon>Ascomycota</taxon>
        <taxon>Pezizomycotina</taxon>
        <taxon>Sordariomycetes</taxon>
        <taxon>Hypocreomycetidae</taxon>
        <taxon>Hypocreales</taxon>
        <taxon>Ophiocordycipitaceae</taxon>
        <taxon>Purpureocillium</taxon>
    </lineage>
</organism>
<name>A0A2U3DYW8_PURLI</name>
<comment type="subcellular location">
    <subcellularLocation>
        <location evidence="3">Cytoplasm</location>
    </subcellularLocation>
    <subcellularLocation>
        <location evidence="2">Nucleus</location>
    </subcellularLocation>
</comment>
<comment type="caution">
    <text evidence="10">The sequence shown here is derived from an EMBL/GenBank/DDBJ whole genome shotgun (WGS) entry which is preliminary data.</text>
</comment>
<protein>
    <recommendedName>
        <fullName evidence="5">Restriction of telomere capping protein 4</fullName>
    </recommendedName>
</protein>
<proteinExistence type="inferred from homology"/>
<evidence type="ECO:0000256" key="5">
    <source>
        <dbReference type="ARBA" id="ARBA00015162"/>
    </source>
</evidence>
<dbReference type="PANTHER" id="PTHR41391:SF1">
    <property type="entry name" value="RESTRICTION OF TELOMERE CAPPING PROTEIN 4"/>
    <property type="match status" value="1"/>
</dbReference>
<evidence type="ECO:0000313" key="10">
    <source>
        <dbReference type="EMBL" id="PWI67450.1"/>
    </source>
</evidence>
<reference evidence="10 11" key="1">
    <citation type="journal article" date="2016" name="Front. Microbiol.">
        <title>Genome and transcriptome sequences reveal the specific parasitism of the nematophagous Purpureocillium lilacinum 36-1.</title>
        <authorList>
            <person name="Xie J."/>
            <person name="Li S."/>
            <person name="Mo C."/>
            <person name="Xiao X."/>
            <person name="Peng D."/>
            <person name="Wang G."/>
            <person name="Xiao Y."/>
        </authorList>
    </citation>
    <scope>NUCLEOTIDE SEQUENCE [LARGE SCALE GENOMIC DNA]</scope>
    <source>
        <strain evidence="10 11">36-1</strain>
    </source>
</reference>
<dbReference type="EMBL" id="LCWV01000018">
    <property type="protein sequence ID" value="PWI67450.1"/>
    <property type="molecule type" value="Genomic_DNA"/>
</dbReference>
<dbReference type="AlphaFoldDB" id="A0A2U3DYW8"/>
<comment type="function">
    <text evidence="1">May be involved in a process influencing telomere capping.</text>
</comment>
<keyword evidence="7" id="KW-0539">Nucleus</keyword>
<evidence type="ECO:0000256" key="6">
    <source>
        <dbReference type="ARBA" id="ARBA00022490"/>
    </source>
</evidence>
<feature type="region of interest" description="Disordered" evidence="8">
    <location>
        <begin position="24"/>
        <end position="274"/>
    </location>
</feature>
<keyword evidence="6" id="KW-0963">Cytoplasm</keyword>
<dbReference type="GO" id="GO:0005634">
    <property type="term" value="C:nucleus"/>
    <property type="evidence" value="ECO:0007669"/>
    <property type="project" value="UniProtKB-SubCell"/>
</dbReference>
<evidence type="ECO:0000313" key="11">
    <source>
        <dbReference type="Proteomes" id="UP000245956"/>
    </source>
</evidence>
<sequence>MPLLIDKRYAEALWRRPGKMYPSRVLGLSKNQKPPPLLSQVGKESAKKPTFKQLKIPKAFDDPPVSSDEDDDQGTPIKAQESSSSAKRSNEDADLDALLRSSGSSGDERATRGGIRRTSFRGNTGNAKRKSDDDDPDSSQSADHITSTSASTKRRRVNGKGTTYGGGSGHSQAPASSAEHLQDERGFTKVRASKATYGKKKSSSQSQTDKEEVKKVAKLKLHVPEPLVSPEKPKAGKLRAPSGSPPPPSTESSLKLTQGSGDEKLKTIVSPPRRKPVFKTVNSIESLLSAKQKKPRLRAKKHAVAARSPSPPPAVFKMPISFSQFKVQAGEGGEGHLPGIDSDSDDSIAIVEKADTEAEADAAATTCPWCGEPVDKAALNDFSKGKRMNVRQQTKFCQKHRKQTALETWQAKGYPDVQWHDLTERFAKHRGHLLGIVNGNASHYRSILADRIASGQARSLRKEDNLNPGYYGPRGFNLMCDYLVGEFSDLLKTRAVDDRVIAGRGSAAFIQAVLVAELAVRLVEDDMGVGEEEARRIMEESKTIGELVHEEQ</sequence>
<evidence type="ECO:0000256" key="2">
    <source>
        <dbReference type="ARBA" id="ARBA00004123"/>
    </source>
</evidence>
<evidence type="ECO:0000256" key="3">
    <source>
        <dbReference type="ARBA" id="ARBA00004496"/>
    </source>
</evidence>
<dbReference type="PANTHER" id="PTHR41391">
    <property type="entry name" value="RESTRICTION OF TELOMERE CAPPING PROTEIN 4"/>
    <property type="match status" value="1"/>
</dbReference>
<evidence type="ECO:0000256" key="1">
    <source>
        <dbReference type="ARBA" id="ARBA00002738"/>
    </source>
</evidence>
<evidence type="ECO:0000259" key="9">
    <source>
        <dbReference type="SMART" id="SM01312"/>
    </source>
</evidence>
<dbReference type="Proteomes" id="UP000245956">
    <property type="component" value="Unassembled WGS sequence"/>
</dbReference>
<gene>
    <name evidence="10" type="ORF">PCL_02804</name>
</gene>
<dbReference type="InterPro" id="IPR028094">
    <property type="entry name" value="RTC4_C"/>
</dbReference>